<reference evidence="2" key="1">
    <citation type="journal article" date="2021" name="bioRxiv">
        <title>Whole Genome Assembly and Annotation of Northern Wild Rice, Zizania palustris L., Supports a Whole Genome Duplication in the Zizania Genus.</title>
        <authorList>
            <person name="Haas M."/>
            <person name="Kono T."/>
            <person name="Macchietto M."/>
            <person name="Millas R."/>
            <person name="McGilp L."/>
            <person name="Shao M."/>
            <person name="Duquette J."/>
            <person name="Hirsch C.N."/>
            <person name="Kimball J."/>
        </authorList>
    </citation>
    <scope>NUCLEOTIDE SEQUENCE</scope>
    <source>
        <tissue evidence="2">Fresh leaf tissue</tissue>
    </source>
</reference>
<reference evidence="2" key="2">
    <citation type="submission" date="2021-02" db="EMBL/GenBank/DDBJ databases">
        <authorList>
            <person name="Kimball J.A."/>
            <person name="Haas M.W."/>
            <person name="Macchietto M."/>
            <person name="Kono T."/>
            <person name="Duquette J."/>
            <person name="Shao M."/>
        </authorList>
    </citation>
    <scope>NUCLEOTIDE SEQUENCE</scope>
    <source>
        <tissue evidence="2">Fresh leaf tissue</tissue>
    </source>
</reference>
<evidence type="ECO:0000313" key="2">
    <source>
        <dbReference type="EMBL" id="KAG8092644.1"/>
    </source>
</evidence>
<organism evidence="2 3">
    <name type="scientific">Zizania palustris</name>
    <name type="common">Northern wild rice</name>
    <dbReference type="NCBI Taxonomy" id="103762"/>
    <lineage>
        <taxon>Eukaryota</taxon>
        <taxon>Viridiplantae</taxon>
        <taxon>Streptophyta</taxon>
        <taxon>Embryophyta</taxon>
        <taxon>Tracheophyta</taxon>
        <taxon>Spermatophyta</taxon>
        <taxon>Magnoliopsida</taxon>
        <taxon>Liliopsida</taxon>
        <taxon>Poales</taxon>
        <taxon>Poaceae</taxon>
        <taxon>BOP clade</taxon>
        <taxon>Oryzoideae</taxon>
        <taxon>Oryzeae</taxon>
        <taxon>Zizaniinae</taxon>
        <taxon>Zizania</taxon>
    </lineage>
</organism>
<evidence type="ECO:0008006" key="4">
    <source>
        <dbReference type="Google" id="ProtNLM"/>
    </source>
</evidence>
<protein>
    <recommendedName>
        <fullName evidence="4">Secreted protein</fullName>
    </recommendedName>
</protein>
<dbReference type="Proteomes" id="UP000729402">
    <property type="component" value="Unassembled WGS sequence"/>
</dbReference>
<name>A0A8J5WR66_ZIZPA</name>
<dbReference type="AlphaFoldDB" id="A0A8J5WR66"/>
<keyword evidence="3" id="KW-1185">Reference proteome</keyword>
<dbReference type="EMBL" id="JAAALK010000080">
    <property type="protein sequence ID" value="KAG8092644.1"/>
    <property type="molecule type" value="Genomic_DNA"/>
</dbReference>
<proteinExistence type="predicted"/>
<feature type="chain" id="PRO_5035226648" description="Secreted protein" evidence="1">
    <location>
        <begin position="25"/>
        <end position="81"/>
    </location>
</feature>
<gene>
    <name evidence="2" type="ORF">GUJ93_ZPchr0012g21770</name>
</gene>
<accession>A0A8J5WR66</accession>
<keyword evidence="1" id="KW-0732">Signal</keyword>
<comment type="caution">
    <text evidence="2">The sequence shown here is derived from an EMBL/GenBank/DDBJ whole genome shotgun (WGS) entry which is preliminary data.</text>
</comment>
<sequence>MVGNRRSMMLILLGFEATFCLLTAGDTCMLGGRQGGAVLVHVGVGLDHVELRQQHLVLVLAEDLAEGIMSASLLYQLGSLV</sequence>
<feature type="signal peptide" evidence="1">
    <location>
        <begin position="1"/>
        <end position="24"/>
    </location>
</feature>
<evidence type="ECO:0000256" key="1">
    <source>
        <dbReference type="SAM" id="SignalP"/>
    </source>
</evidence>
<evidence type="ECO:0000313" key="3">
    <source>
        <dbReference type="Proteomes" id="UP000729402"/>
    </source>
</evidence>